<keyword evidence="2 4" id="KW-0238">DNA-binding</keyword>
<dbReference type="EMBL" id="PNHF01000014">
    <property type="protein sequence ID" value="PMC62213.1"/>
    <property type="molecule type" value="Genomic_DNA"/>
</dbReference>
<dbReference type="RefSeq" id="WP_102212935.1">
    <property type="nucleotide sequence ID" value="NZ_PNHF01000014.1"/>
</dbReference>
<feature type="domain" description="HTH tetR-type" evidence="5">
    <location>
        <begin position="10"/>
        <end position="70"/>
    </location>
</feature>
<proteinExistence type="predicted"/>
<evidence type="ECO:0000256" key="3">
    <source>
        <dbReference type="ARBA" id="ARBA00023163"/>
    </source>
</evidence>
<comment type="caution">
    <text evidence="6">The sequence shown here is derived from an EMBL/GenBank/DDBJ whole genome shotgun (WGS) entry which is preliminary data.</text>
</comment>
<dbReference type="SUPFAM" id="SSF46689">
    <property type="entry name" value="Homeodomain-like"/>
    <property type="match status" value="1"/>
</dbReference>
<evidence type="ECO:0000256" key="2">
    <source>
        <dbReference type="ARBA" id="ARBA00023125"/>
    </source>
</evidence>
<feature type="DNA-binding region" description="H-T-H motif" evidence="4">
    <location>
        <begin position="33"/>
        <end position="52"/>
    </location>
</feature>
<dbReference type="InterPro" id="IPR049484">
    <property type="entry name" value="Rv0078-like_C"/>
</dbReference>
<dbReference type="PANTHER" id="PTHR47506:SF1">
    <property type="entry name" value="HTH-TYPE TRANSCRIPTIONAL REGULATOR YJDC"/>
    <property type="match status" value="1"/>
</dbReference>
<dbReference type="InterPro" id="IPR001647">
    <property type="entry name" value="HTH_TetR"/>
</dbReference>
<sequence length="192" mass="20833">MPRASAADAAQTAQRILDSAKELFSVRGFSEVSVDDVARDAGVTRGAVYHHYRNKVALFAEVVARLQADVARAVVAAAENADPQPLEQLRAGSHAFLDAITNGAAMRILLIDAPAVTGWQEWRRLDAENSTTHLREALREAGVGEEILDASTAQLSGAMNEAALWTAHHDDIDLARRQSHRVLDRLLTAYVS</sequence>
<protein>
    <submittedName>
        <fullName evidence="6">TetR family transcriptional regulator</fullName>
    </submittedName>
</protein>
<keyword evidence="3" id="KW-0804">Transcription</keyword>
<gene>
    <name evidence="6" type="ORF">CJ204_07145</name>
</gene>
<evidence type="ECO:0000256" key="1">
    <source>
        <dbReference type="ARBA" id="ARBA00023015"/>
    </source>
</evidence>
<dbReference type="AlphaFoldDB" id="A0A2N6SYS5"/>
<organism evidence="6 7">
    <name type="scientific">Corynebacterium xerosis</name>
    <dbReference type="NCBI Taxonomy" id="1725"/>
    <lineage>
        <taxon>Bacteria</taxon>
        <taxon>Bacillati</taxon>
        <taxon>Actinomycetota</taxon>
        <taxon>Actinomycetes</taxon>
        <taxon>Mycobacteriales</taxon>
        <taxon>Corynebacteriaceae</taxon>
        <taxon>Corynebacterium</taxon>
    </lineage>
</organism>
<evidence type="ECO:0000256" key="4">
    <source>
        <dbReference type="PROSITE-ProRule" id="PRU00335"/>
    </source>
</evidence>
<accession>A0A2N6SYS5</accession>
<dbReference type="Pfam" id="PF21351">
    <property type="entry name" value="TetR_C_41"/>
    <property type="match status" value="1"/>
</dbReference>
<evidence type="ECO:0000259" key="5">
    <source>
        <dbReference type="PROSITE" id="PS50977"/>
    </source>
</evidence>
<evidence type="ECO:0000313" key="6">
    <source>
        <dbReference type="EMBL" id="PMC62213.1"/>
    </source>
</evidence>
<dbReference type="PRINTS" id="PR00455">
    <property type="entry name" value="HTHTETR"/>
</dbReference>
<dbReference type="PROSITE" id="PS50977">
    <property type="entry name" value="HTH_TETR_2"/>
    <property type="match status" value="1"/>
</dbReference>
<dbReference type="InterPro" id="IPR009057">
    <property type="entry name" value="Homeodomain-like_sf"/>
</dbReference>
<dbReference type="Pfam" id="PF00440">
    <property type="entry name" value="TetR_N"/>
    <property type="match status" value="1"/>
</dbReference>
<dbReference type="GO" id="GO:0003677">
    <property type="term" value="F:DNA binding"/>
    <property type="evidence" value="ECO:0007669"/>
    <property type="project" value="UniProtKB-UniRule"/>
</dbReference>
<name>A0A2N6SYS5_9CORY</name>
<dbReference type="Proteomes" id="UP000235363">
    <property type="component" value="Unassembled WGS sequence"/>
</dbReference>
<dbReference type="Gene3D" id="1.10.357.10">
    <property type="entry name" value="Tetracycline Repressor, domain 2"/>
    <property type="match status" value="1"/>
</dbReference>
<dbReference type="PANTHER" id="PTHR47506">
    <property type="entry name" value="TRANSCRIPTIONAL REGULATORY PROTEIN"/>
    <property type="match status" value="1"/>
</dbReference>
<evidence type="ECO:0000313" key="7">
    <source>
        <dbReference type="Proteomes" id="UP000235363"/>
    </source>
</evidence>
<keyword evidence="1" id="KW-0805">Transcription regulation</keyword>
<reference evidence="6 7" key="1">
    <citation type="submission" date="2017-09" db="EMBL/GenBank/DDBJ databases">
        <title>Bacterial strain isolated from the female urinary microbiota.</title>
        <authorList>
            <person name="Thomas-White K."/>
            <person name="Kumar N."/>
            <person name="Forster S."/>
            <person name="Putonti C."/>
            <person name="Lawley T."/>
            <person name="Wolfe A.J."/>
        </authorList>
    </citation>
    <scope>NUCLEOTIDE SEQUENCE [LARGE SCALE GENOMIC DNA]</scope>
    <source>
        <strain evidence="6 7">UMB0908</strain>
    </source>
</reference>